<evidence type="ECO:0000256" key="1">
    <source>
        <dbReference type="SAM" id="MobiDB-lite"/>
    </source>
</evidence>
<accession>A0A8J4GYL7</accession>
<evidence type="ECO:0000313" key="2">
    <source>
        <dbReference type="EMBL" id="GIM16099.1"/>
    </source>
</evidence>
<comment type="caution">
    <text evidence="2">The sequence shown here is derived from an EMBL/GenBank/DDBJ whole genome shotgun (WGS) entry which is preliminary data.</text>
</comment>
<proteinExistence type="predicted"/>
<evidence type="ECO:0000313" key="3">
    <source>
        <dbReference type="Proteomes" id="UP000722791"/>
    </source>
</evidence>
<gene>
    <name evidence="2" type="ORF">Vretimale_18752</name>
</gene>
<name>A0A8J4GYL7_9CHLO</name>
<sequence length="174" mass="19459">MWFSASPSSRRLVLPFRAAPRQKAPASGTSQPDRISRRSRQAPGGGPDTTDNDNDDGVEAEEDSTSAQALAPDHDEASGWRQVKLARVEREVHVYQGTARPPSRRRQQRRPPGADSVVRQTQRRQRTATAADTGPTETWELGAISHNEPNHNEFCTTNSRHLFLLLFLRLIAER</sequence>
<organism evidence="2 3">
    <name type="scientific">Volvox reticuliferus</name>
    <dbReference type="NCBI Taxonomy" id="1737510"/>
    <lineage>
        <taxon>Eukaryota</taxon>
        <taxon>Viridiplantae</taxon>
        <taxon>Chlorophyta</taxon>
        <taxon>core chlorophytes</taxon>
        <taxon>Chlorophyceae</taxon>
        <taxon>CS clade</taxon>
        <taxon>Chlamydomonadales</taxon>
        <taxon>Volvocaceae</taxon>
        <taxon>Volvox</taxon>
    </lineage>
</organism>
<feature type="compositionally biased region" description="Acidic residues" evidence="1">
    <location>
        <begin position="50"/>
        <end position="64"/>
    </location>
</feature>
<feature type="region of interest" description="Disordered" evidence="1">
    <location>
        <begin position="1"/>
        <end position="136"/>
    </location>
</feature>
<reference evidence="2" key="1">
    <citation type="journal article" date="2021" name="Proc. Natl. Acad. Sci. U.S.A.">
        <title>Three genomes in the algal genus Volvox reveal the fate of a haploid sex-determining region after a transition to homothallism.</title>
        <authorList>
            <person name="Yamamoto K."/>
            <person name="Hamaji T."/>
            <person name="Kawai-Toyooka H."/>
            <person name="Matsuzaki R."/>
            <person name="Takahashi F."/>
            <person name="Nishimura Y."/>
            <person name="Kawachi M."/>
            <person name="Noguchi H."/>
            <person name="Minakuchi Y."/>
            <person name="Umen J.G."/>
            <person name="Toyoda A."/>
            <person name="Nozaki H."/>
        </authorList>
    </citation>
    <scope>NUCLEOTIDE SEQUENCE</scope>
    <source>
        <strain evidence="2">NIES-3785</strain>
    </source>
</reference>
<dbReference type="Proteomes" id="UP000722791">
    <property type="component" value="Unassembled WGS sequence"/>
</dbReference>
<dbReference type="AlphaFoldDB" id="A0A8J4GYL7"/>
<protein>
    <submittedName>
        <fullName evidence="2">Uncharacterized protein</fullName>
    </submittedName>
</protein>
<dbReference type="EMBL" id="BNCQ01000074">
    <property type="protein sequence ID" value="GIM16099.1"/>
    <property type="molecule type" value="Genomic_DNA"/>
</dbReference>